<dbReference type="RefSeq" id="WP_166322447.1">
    <property type="nucleotide sequence ID" value="NZ_CP049916.1"/>
</dbReference>
<dbReference type="Proteomes" id="UP000501939">
    <property type="component" value="Chromosome"/>
</dbReference>
<protein>
    <submittedName>
        <fullName evidence="3">Carbohydrate porin</fullName>
    </submittedName>
</protein>
<evidence type="ECO:0000256" key="2">
    <source>
        <dbReference type="RuleBase" id="RU363072"/>
    </source>
</evidence>
<dbReference type="KEGG" id="alj:G8D99_02845"/>
<keyword evidence="4" id="KW-1185">Reference proteome</keyword>
<keyword evidence="2" id="KW-0732">Signal</keyword>
<feature type="signal peptide" evidence="2">
    <location>
        <begin position="1"/>
        <end position="22"/>
    </location>
</feature>
<proteinExistence type="inferred from homology"/>
<accession>A0A6G8S258</accession>
<dbReference type="GO" id="GO:0008643">
    <property type="term" value="P:carbohydrate transport"/>
    <property type="evidence" value="ECO:0007669"/>
    <property type="project" value="InterPro"/>
</dbReference>
<organism evidence="3 4">
    <name type="scientific">Acinetobacter lanii</name>
    <dbReference type="NCBI Taxonomy" id="2715163"/>
    <lineage>
        <taxon>Bacteria</taxon>
        <taxon>Pseudomonadati</taxon>
        <taxon>Pseudomonadota</taxon>
        <taxon>Gammaproteobacteria</taxon>
        <taxon>Moraxellales</taxon>
        <taxon>Moraxellaceae</taxon>
        <taxon>Acinetobacter</taxon>
    </lineage>
</organism>
<dbReference type="PANTHER" id="PTHR37944">
    <property type="entry name" value="PORIN B"/>
    <property type="match status" value="1"/>
</dbReference>
<reference evidence="3 4" key="1">
    <citation type="submission" date="2020-03" db="EMBL/GenBank/DDBJ databases">
        <authorList>
            <person name="Zhu W."/>
        </authorList>
    </citation>
    <scope>NUCLEOTIDE SEQUENCE [LARGE SCALE GENOMIC DNA]</scope>
    <source>
        <strain evidence="3 4">185</strain>
    </source>
</reference>
<sequence length="429" mass="47950">MGKFSRALLPAFMLIAMTQSHADEKAFDLKGQYFFGDWHGKRTELAQKGYKFESHLRADSTYLADGGRNPHADPEVASQLWLGTTLDMDKIAGWDGVTINAVITARQGQSTGPRNIQDPNEPILGNVQGAFGRGNQYSRITTLTIEKEFKDTGLNLKAGRMAIGADFDFMPCDFQNMSFCAAQMGKWQNSIWKNAPAAQWGARVRYAWTPEWVTSVGVYSFNPDDGNANQESQGMSLDMDNADGVTIPVELMWAPKKFINDLSGTYRIGAMYNTSDDPKNQKDIVTSQPEDHSYGSWIAIEQQLTSHGKGKSGLHAFANLTWHDKTTTKVDSSQQFGFKYYGLFANRPNESLGLGFDRIHLNKRFVDAKNANPKFNFDGSAEYDIELNYQYFPTQWLMLRPNIQYIINPGSTNNVGNALVLGLSSKLTF</sequence>
<dbReference type="AlphaFoldDB" id="A0A6G8S258"/>
<evidence type="ECO:0000256" key="1">
    <source>
        <dbReference type="ARBA" id="ARBA00008769"/>
    </source>
</evidence>
<feature type="chain" id="PRO_5026379011" evidence="2">
    <location>
        <begin position="23"/>
        <end position="429"/>
    </location>
</feature>
<dbReference type="EMBL" id="CP049916">
    <property type="protein sequence ID" value="QIO08063.1"/>
    <property type="molecule type" value="Genomic_DNA"/>
</dbReference>
<gene>
    <name evidence="3" type="ORF">G8D99_02845</name>
</gene>
<comment type="similarity">
    <text evidence="1 2">Belongs to the OprB family.</text>
</comment>
<evidence type="ECO:0000313" key="3">
    <source>
        <dbReference type="EMBL" id="QIO08063.1"/>
    </source>
</evidence>
<dbReference type="Gene3D" id="2.40.160.180">
    <property type="entry name" value="Carbohydrate-selective porin OprB"/>
    <property type="match status" value="1"/>
</dbReference>
<dbReference type="Pfam" id="PF04966">
    <property type="entry name" value="OprB"/>
    <property type="match status" value="1"/>
</dbReference>
<name>A0A6G8S258_9GAMM</name>
<dbReference type="PANTHER" id="PTHR37944:SF1">
    <property type="entry name" value="PORIN B"/>
    <property type="match status" value="1"/>
</dbReference>
<evidence type="ECO:0000313" key="4">
    <source>
        <dbReference type="Proteomes" id="UP000501939"/>
    </source>
</evidence>
<dbReference type="InterPro" id="IPR038673">
    <property type="entry name" value="OprB_sf"/>
</dbReference>
<dbReference type="InterPro" id="IPR007049">
    <property type="entry name" value="Carb-sel_porin_OprB"/>
</dbReference>
<dbReference type="GO" id="GO:0015288">
    <property type="term" value="F:porin activity"/>
    <property type="evidence" value="ECO:0007669"/>
    <property type="project" value="InterPro"/>
</dbReference>
<dbReference type="InterPro" id="IPR052932">
    <property type="entry name" value="OprB_Porin"/>
</dbReference>
<dbReference type="GO" id="GO:0016020">
    <property type="term" value="C:membrane"/>
    <property type="evidence" value="ECO:0007669"/>
    <property type="project" value="InterPro"/>
</dbReference>